<dbReference type="HOGENOM" id="CLU_2604179_0_0_5"/>
<reference evidence="1 2" key="1">
    <citation type="journal article" date="2011" name="J. Biotechnol.">
        <title>The complete genome sequence of the dominant Sinorhizobium meliloti field isolate SM11 extends the S. meliloti pan-genome.</title>
        <authorList>
            <person name="Schneiker-Bekel S."/>
            <person name="Wibberg D."/>
            <person name="Bekel T."/>
            <person name="Blom J."/>
            <person name="Linke B."/>
            <person name="Neuweger H."/>
            <person name="Stiens M."/>
            <person name="Vorholter F.J."/>
            <person name="Weidner S."/>
            <person name="Goesmann A."/>
            <person name="Puhler A."/>
            <person name="Schluter A."/>
        </authorList>
    </citation>
    <scope>NUCLEOTIDE SEQUENCE [LARGE SCALE GENOMIC DNA]</scope>
    <source>
        <strain evidence="1 2">SM11</strain>
        <plasmid evidence="2">pSmeSM11c</plasmid>
    </source>
</reference>
<geneLocation type="plasmid" evidence="1 2">
    <name>pSmeSM11c</name>
</geneLocation>
<dbReference type="AlphaFoldDB" id="F7XAX5"/>
<proteinExistence type="predicted"/>
<evidence type="ECO:0000313" key="2">
    <source>
        <dbReference type="Proteomes" id="UP000009045"/>
    </source>
</evidence>
<dbReference type="KEGG" id="smx:SM11_pC0086"/>
<sequence>MSLPPLYKFLERNGARLTLSNKTFRHAKPFSFNDLEDLTIQSIFPEEIEEALEKLAQGFLEVLVRNLDRNRLGAKESNS</sequence>
<organism evidence="1 2">
    <name type="scientific">Sinorhizobium meliloti (strain SM11)</name>
    <dbReference type="NCBI Taxonomy" id="707241"/>
    <lineage>
        <taxon>Bacteria</taxon>
        <taxon>Pseudomonadati</taxon>
        <taxon>Pseudomonadota</taxon>
        <taxon>Alphaproteobacteria</taxon>
        <taxon>Hyphomicrobiales</taxon>
        <taxon>Rhizobiaceae</taxon>
        <taxon>Sinorhizobium/Ensifer group</taxon>
        <taxon>Sinorhizobium</taxon>
    </lineage>
</organism>
<name>F7XAX5_SINMM</name>
<gene>
    <name evidence="1" type="ordered locus">SM11_pC0086</name>
</gene>
<protein>
    <submittedName>
        <fullName evidence="1">Uncharacterized protein</fullName>
    </submittedName>
</protein>
<keyword evidence="1" id="KW-0614">Plasmid</keyword>
<dbReference type="Proteomes" id="UP000009045">
    <property type="component" value="Plasmid pSmeSM11c"/>
</dbReference>
<accession>F7XAX5</accession>
<evidence type="ECO:0000313" key="1">
    <source>
        <dbReference type="EMBL" id="AEH81159.1"/>
    </source>
</evidence>
<dbReference type="EMBL" id="CP001831">
    <property type="protein sequence ID" value="AEH81159.1"/>
    <property type="molecule type" value="Genomic_DNA"/>
</dbReference>